<accession>A0ABY9RIP0</accession>
<reference evidence="1" key="1">
    <citation type="submission" date="2023-09" db="EMBL/GenBank/DDBJ databases">
        <title>Undibacterium sp. 20NA77.5 isolated from freshwater.</title>
        <authorList>
            <person name="Le V."/>
            <person name="Ko S.-R."/>
            <person name="Ahn C.-Y."/>
            <person name="Oh H.-M."/>
        </authorList>
    </citation>
    <scope>NUCLEOTIDE SEQUENCE</scope>
    <source>
        <strain evidence="1">20NA77.5</strain>
    </source>
</reference>
<keyword evidence="2" id="KW-1185">Reference proteome</keyword>
<dbReference type="PROSITE" id="PS51257">
    <property type="entry name" value="PROKAR_LIPOPROTEIN"/>
    <property type="match status" value="1"/>
</dbReference>
<gene>
    <name evidence="1" type="ORF">RF679_18175</name>
</gene>
<sequence>MRYNQAHQSKLIPHALLLIGILFSLTACSLPTEEEWREDPKAFARRLKQPKDITIPEHLAKLKDCYIVPINVKGVPIIDYEKTILFLQQEPRTFDQVVQTFGNTTRVRFSNSYTLLRYQTALPEQYAQAKVDAYLVQHKAKLMPLRLVEFAILFDQQGRFKKFRVDPLPTNS</sequence>
<organism evidence="1 2">
    <name type="scientific">Undibacterium cyanobacteriorum</name>
    <dbReference type="NCBI Taxonomy" id="3073561"/>
    <lineage>
        <taxon>Bacteria</taxon>
        <taxon>Pseudomonadati</taxon>
        <taxon>Pseudomonadota</taxon>
        <taxon>Betaproteobacteria</taxon>
        <taxon>Burkholderiales</taxon>
        <taxon>Oxalobacteraceae</taxon>
        <taxon>Undibacterium</taxon>
    </lineage>
</organism>
<evidence type="ECO:0000313" key="1">
    <source>
        <dbReference type="EMBL" id="WMW80544.1"/>
    </source>
</evidence>
<evidence type="ECO:0000313" key="2">
    <source>
        <dbReference type="Proteomes" id="UP001181355"/>
    </source>
</evidence>
<protein>
    <submittedName>
        <fullName evidence="1">Uncharacterized protein</fullName>
    </submittedName>
</protein>
<dbReference type="RefSeq" id="WP_309482036.1">
    <property type="nucleotide sequence ID" value="NZ_CP133720.1"/>
</dbReference>
<dbReference type="Proteomes" id="UP001181355">
    <property type="component" value="Chromosome"/>
</dbReference>
<proteinExistence type="predicted"/>
<dbReference type="EMBL" id="CP133720">
    <property type="protein sequence ID" value="WMW80544.1"/>
    <property type="molecule type" value="Genomic_DNA"/>
</dbReference>
<name>A0ABY9RIP0_9BURK</name>